<keyword evidence="6 8" id="KW-0413">Isomerase</keyword>
<gene>
    <name evidence="13" type="ordered locus">MTR_3g114350</name>
</gene>
<dbReference type="PANTHER" id="PTHR10290:SF23">
    <property type="entry name" value="DNA TOPOISOMERASE 1 BETA"/>
    <property type="match status" value="1"/>
</dbReference>
<dbReference type="InterPro" id="IPR018521">
    <property type="entry name" value="TopoIB_AS"/>
</dbReference>
<reference evidence="13 15" key="2">
    <citation type="journal article" date="2014" name="BMC Genomics">
        <title>An improved genome release (version Mt4.0) for the model legume Medicago truncatula.</title>
        <authorList>
            <person name="Tang H."/>
            <person name="Krishnakumar V."/>
            <person name="Bidwell S."/>
            <person name="Rosen B."/>
            <person name="Chan A."/>
            <person name="Zhou S."/>
            <person name="Gentzbittel L."/>
            <person name="Childs K.L."/>
            <person name="Yandell M."/>
            <person name="Gundlach H."/>
            <person name="Mayer K.F."/>
            <person name="Schwartz D.C."/>
            <person name="Town C.D."/>
        </authorList>
    </citation>
    <scope>GENOME REANNOTATION</scope>
    <source>
        <strain evidence="13">A17</strain>
        <strain evidence="14 15">cv. Jemalong A17</strain>
    </source>
</reference>
<dbReference type="GO" id="GO:0006265">
    <property type="term" value="P:DNA topological change"/>
    <property type="evidence" value="ECO:0000318"/>
    <property type="project" value="GO_Central"/>
</dbReference>
<dbReference type="GO" id="GO:0003917">
    <property type="term" value="F:DNA topoisomerase type I (single strand cut, ATP-independent) activity"/>
    <property type="evidence" value="ECO:0000318"/>
    <property type="project" value="GO_Central"/>
</dbReference>
<dbReference type="FunFam" id="3.90.15.10:FF:000003">
    <property type="entry name" value="DNA topoisomerase I"/>
    <property type="match status" value="1"/>
</dbReference>
<dbReference type="InterPro" id="IPR051062">
    <property type="entry name" value="Topoisomerase_IB"/>
</dbReference>
<dbReference type="GO" id="GO:0005694">
    <property type="term" value="C:chromosome"/>
    <property type="evidence" value="ECO:0007669"/>
    <property type="project" value="InterPro"/>
</dbReference>
<dbReference type="Pfam" id="PF01028">
    <property type="entry name" value="Topoisom_I"/>
    <property type="match status" value="1"/>
</dbReference>
<feature type="region of interest" description="Disordered" evidence="11">
    <location>
        <begin position="500"/>
        <end position="519"/>
    </location>
</feature>
<keyword evidence="7" id="KW-0539">Nucleus</keyword>
<dbReference type="InterPro" id="IPR013499">
    <property type="entry name" value="TopoI_euk"/>
</dbReference>
<organism evidence="13 15">
    <name type="scientific">Medicago truncatula</name>
    <name type="common">Barrel medic</name>
    <name type="synonym">Medicago tribuloides</name>
    <dbReference type="NCBI Taxonomy" id="3880"/>
    <lineage>
        <taxon>Eukaryota</taxon>
        <taxon>Viridiplantae</taxon>
        <taxon>Streptophyta</taxon>
        <taxon>Embryophyta</taxon>
        <taxon>Tracheophyta</taxon>
        <taxon>Spermatophyta</taxon>
        <taxon>Magnoliopsida</taxon>
        <taxon>eudicotyledons</taxon>
        <taxon>Gunneridae</taxon>
        <taxon>Pentapetalae</taxon>
        <taxon>rosids</taxon>
        <taxon>fabids</taxon>
        <taxon>Fabales</taxon>
        <taxon>Fabaceae</taxon>
        <taxon>Papilionoideae</taxon>
        <taxon>50 kb inversion clade</taxon>
        <taxon>NPAAA clade</taxon>
        <taxon>Hologalegina</taxon>
        <taxon>IRL clade</taxon>
        <taxon>Trifolieae</taxon>
        <taxon>Medicago</taxon>
    </lineage>
</organism>
<feature type="compositionally biased region" description="Low complexity" evidence="11">
    <location>
        <begin position="43"/>
        <end position="59"/>
    </location>
</feature>
<dbReference type="STRING" id="3880.G7J5C3"/>
<evidence type="ECO:0000313" key="15">
    <source>
        <dbReference type="Proteomes" id="UP000002051"/>
    </source>
</evidence>
<dbReference type="Gene3D" id="1.10.132.10">
    <property type="match status" value="1"/>
</dbReference>
<evidence type="ECO:0000256" key="11">
    <source>
        <dbReference type="SAM" id="MobiDB-lite"/>
    </source>
</evidence>
<evidence type="ECO:0000256" key="8">
    <source>
        <dbReference type="PROSITE-ProRule" id="PRU01382"/>
    </source>
</evidence>
<dbReference type="GO" id="GO:0006260">
    <property type="term" value="P:DNA replication"/>
    <property type="evidence" value="ECO:0000318"/>
    <property type="project" value="GO_Central"/>
</dbReference>
<dbReference type="PaxDb" id="3880-AES74051"/>
<dbReference type="EnsemblPlants" id="AES74051">
    <property type="protein sequence ID" value="AES74051"/>
    <property type="gene ID" value="MTR_3g114350"/>
</dbReference>
<dbReference type="eggNOG" id="KOG0981">
    <property type="taxonomic scope" value="Eukaryota"/>
</dbReference>
<comment type="catalytic activity">
    <reaction evidence="1 8 9">
        <text>ATP-independent breakage of single-stranded DNA, followed by passage and rejoining.</text>
        <dbReference type="EC" id="5.6.2.1"/>
    </reaction>
</comment>
<dbReference type="PROSITE" id="PS00176">
    <property type="entry name" value="TOPO_IB_1"/>
    <property type="match status" value="1"/>
</dbReference>
<dbReference type="InterPro" id="IPR025834">
    <property type="entry name" value="TopoI_C_dom"/>
</dbReference>
<dbReference type="FunFam" id="1.10.132.10:FF:000002">
    <property type="entry name" value="DNA topoisomerase I"/>
    <property type="match status" value="1"/>
</dbReference>
<dbReference type="SMART" id="SM00435">
    <property type="entry name" value="TOPEUc"/>
    <property type="match status" value="1"/>
</dbReference>
<dbReference type="InterPro" id="IPR036202">
    <property type="entry name" value="TopoI_DNA-bd_euk_N_sf"/>
</dbReference>
<dbReference type="EMBL" id="CM001219">
    <property type="protein sequence ID" value="AES74051.2"/>
    <property type="molecule type" value="Genomic_DNA"/>
</dbReference>
<dbReference type="SUPFAM" id="SSF56349">
    <property type="entry name" value="DNA breaking-rejoining enzymes"/>
    <property type="match status" value="1"/>
</dbReference>
<feature type="compositionally biased region" description="Polar residues" evidence="11">
    <location>
        <begin position="70"/>
        <end position="86"/>
    </location>
</feature>
<dbReference type="InterPro" id="IPR011010">
    <property type="entry name" value="DNA_brk_join_enz"/>
</dbReference>
<dbReference type="InterPro" id="IPR001631">
    <property type="entry name" value="TopoI"/>
</dbReference>
<dbReference type="Gene3D" id="1.10.10.41">
    <property type="entry name" value="Yeast DNA topoisomerase - domain 1"/>
    <property type="match status" value="1"/>
</dbReference>
<dbReference type="Pfam" id="PF02919">
    <property type="entry name" value="Topoisom_I_N"/>
    <property type="match status" value="1"/>
</dbReference>
<dbReference type="GO" id="GO:0005730">
    <property type="term" value="C:nucleolus"/>
    <property type="evidence" value="ECO:0000318"/>
    <property type="project" value="GO_Central"/>
</dbReference>
<feature type="region of interest" description="Disordered" evidence="11">
    <location>
        <begin position="186"/>
        <end position="296"/>
    </location>
</feature>
<dbReference type="Gene3D" id="2.170.11.10">
    <property type="entry name" value="DNA Topoisomerase I, domain 2"/>
    <property type="match status" value="1"/>
</dbReference>
<dbReference type="Gene3D" id="3.90.15.10">
    <property type="entry name" value="Topoisomerase I, Chain A, domain 3"/>
    <property type="match status" value="1"/>
</dbReference>
<evidence type="ECO:0000256" key="7">
    <source>
        <dbReference type="ARBA" id="ARBA00023242"/>
    </source>
</evidence>
<feature type="compositionally biased region" description="Low complexity" evidence="11">
    <location>
        <begin position="9"/>
        <end position="25"/>
    </location>
</feature>
<dbReference type="Pfam" id="PF14370">
    <property type="entry name" value="Topo_C_assoc"/>
    <property type="match status" value="1"/>
</dbReference>
<feature type="active site" description="O-(3'-phospho-DNA)-tyrosine intermediate" evidence="8">
    <location>
        <position position="797"/>
    </location>
</feature>
<name>G7J5C3_MEDTR</name>
<evidence type="ECO:0000313" key="14">
    <source>
        <dbReference type="EnsemblPlants" id="AES74051"/>
    </source>
</evidence>
<evidence type="ECO:0000256" key="9">
    <source>
        <dbReference type="RuleBase" id="RU365101"/>
    </source>
</evidence>
<feature type="region of interest" description="Disordered" evidence="11">
    <location>
        <begin position="144"/>
        <end position="166"/>
    </location>
</feature>
<dbReference type="PANTHER" id="PTHR10290">
    <property type="entry name" value="DNA TOPOISOMERASE I"/>
    <property type="match status" value="1"/>
</dbReference>
<evidence type="ECO:0000256" key="5">
    <source>
        <dbReference type="ARBA" id="ARBA00023125"/>
    </source>
</evidence>
<dbReference type="GO" id="GO:0003677">
    <property type="term" value="F:DNA binding"/>
    <property type="evidence" value="ECO:0007669"/>
    <property type="project" value="UniProtKB-UniRule"/>
</dbReference>
<dbReference type="CDD" id="cd00659">
    <property type="entry name" value="Topo_IB_C"/>
    <property type="match status" value="1"/>
</dbReference>
<feature type="compositionally biased region" description="Low complexity" evidence="11">
    <location>
        <begin position="243"/>
        <end position="257"/>
    </location>
</feature>
<evidence type="ECO:0000259" key="12">
    <source>
        <dbReference type="SMART" id="SM00435"/>
    </source>
</evidence>
<feature type="domain" description="DNA topoisomerase I eukaryotic-type" evidence="12">
    <location>
        <begin position="436"/>
        <end position="811"/>
    </location>
</feature>
<evidence type="ECO:0000256" key="6">
    <source>
        <dbReference type="ARBA" id="ARBA00023235"/>
    </source>
</evidence>
<dbReference type="InterPro" id="IPR013034">
    <property type="entry name" value="DNA_topo_DNA_db_N_dom1"/>
</dbReference>
<dbReference type="SUPFAM" id="SSF56741">
    <property type="entry name" value="Eukaryotic DNA topoisomerase I, N-terminal DNA-binding fragment"/>
    <property type="match status" value="1"/>
</dbReference>
<feature type="compositionally biased region" description="Polar residues" evidence="11">
    <location>
        <begin position="285"/>
        <end position="296"/>
    </location>
</feature>
<keyword evidence="10" id="KW-0175">Coiled coil</keyword>
<feature type="compositionally biased region" description="Polar residues" evidence="11">
    <location>
        <begin position="208"/>
        <end position="217"/>
    </location>
</feature>
<keyword evidence="15" id="KW-1185">Reference proteome</keyword>
<evidence type="ECO:0000256" key="2">
    <source>
        <dbReference type="ARBA" id="ARBA00004123"/>
    </source>
</evidence>
<feature type="compositionally biased region" description="Basic and acidic residues" evidence="11">
    <location>
        <begin position="100"/>
        <end position="109"/>
    </location>
</feature>
<keyword evidence="5 8" id="KW-0238">DNA-binding</keyword>
<keyword evidence="4 8" id="KW-0799">Topoisomerase</keyword>
<reference evidence="13 15" key="1">
    <citation type="journal article" date="2011" name="Nature">
        <title>The Medicago genome provides insight into the evolution of rhizobial symbioses.</title>
        <authorList>
            <person name="Young N.D."/>
            <person name="Debelle F."/>
            <person name="Oldroyd G.E."/>
            <person name="Geurts R."/>
            <person name="Cannon S.B."/>
            <person name="Udvardi M.K."/>
            <person name="Benedito V.A."/>
            <person name="Mayer K.F."/>
            <person name="Gouzy J."/>
            <person name="Schoof H."/>
            <person name="Van de Peer Y."/>
            <person name="Proost S."/>
            <person name="Cook D.R."/>
            <person name="Meyers B.C."/>
            <person name="Spannagl M."/>
            <person name="Cheung F."/>
            <person name="De Mita S."/>
            <person name="Krishnakumar V."/>
            <person name="Gundlach H."/>
            <person name="Zhou S."/>
            <person name="Mudge J."/>
            <person name="Bharti A.K."/>
            <person name="Murray J.D."/>
            <person name="Naoumkina M.A."/>
            <person name="Rosen B."/>
            <person name="Silverstein K.A."/>
            <person name="Tang H."/>
            <person name="Rombauts S."/>
            <person name="Zhao P.X."/>
            <person name="Zhou P."/>
            <person name="Barbe V."/>
            <person name="Bardou P."/>
            <person name="Bechner M."/>
            <person name="Bellec A."/>
            <person name="Berger A."/>
            <person name="Berges H."/>
            <person name="Bidwell S."/>
            <person name="Bisseling T."/>
            <person name="Choisne N."/>
            <person name="Couloux A."/>
            <person name="Denny R."/>
            <person name="Deshpande S."/>
            <person name="Dai X."/>
            <person name="Doyle J.J."/>
            <person name="Dudez A.M."/>
            <person name="Farmer A.D."/>
            <person name="Fouteau S."/>
            <person name="Franken C."/>
            <person name="Gibelin C."/>
            <person name="Gish J."/>
            <person name="Goldstein S."/>
            <person name="Gonzalez A.J."/>
            <person name="Green P.J."/>
            <person name="Hallab A."/>
            <person name="Hartog M."/>
            <person name="Hua A."/>
            <person name="Humphray S.J."/>
            <person name="Jeong D.H."/>
            <person name="Jing Y."/>
            <person name="Jocker A."/>
            <person name="Kenton S.M."/>
            <person name="Kim D.J."/>
            <person name="Klee K."/>
            <person name="Lai H."/>
            <person name="Lang C."/>
            <person name="Lin S."/>
            <person name="Macmil S.L."/>
            <person name="Magdelenat G."/>
            <person name="Matthews L."/>
            <person name="McCorrison J."/>
            <person name="Monaghan E.L."/>
            <person name="Mun J.H."/>
            <person name="Najar F.Z."/>
            <person name="Nicholson C."/>
            <person name="Noirot C."/>
            <person name="O'Bleness M."/>
            <person name="Paule C.R."/>
            <person name="Poulain J."/>
            <person name="Prion F."/>
            <person name="Qin B."/>
            <person name="Qu C."/>
            <person name="Retzel E.F."/>
            <person name="Riddle C."/>
            <person name="Sallet E."/>
            <person name="Samain S."/>
            <person name="Samson N."/>
            <person name="Sanders I."/>
            <person name="Saurat O."/>
            <person name="Scarpelli C."/>
            <person name="Schiex T."/>
            <person name="Segurens B."/>
            <person name="Severin A.J."/>
            <person name="Sherrier D.J."/>
            <person name="Shi R."/>
            <person name="Sims S."/>
            <person name="Singer S.R."/>
            <person name="Sinharoy S."/>
            <person name="Sterck L."/>
            <person name="Viollet A."/>
            <person name="Wang B.B."/>
            <person name="Wang K."/>
            <person name="Wang M."/>
            <person name="Wang X."/>
            <person name="Warfsmann J."/>
            <person name="Weissenbach J."/>
            <person name="White D.D."/>
            <person name="White J.D."/>
            <person name="Wiley G.B."/>
            <person name="Wincker P."/>
            <person name="Xing Y."/>
            <person name="Yang L."/>
            <person name="Yao Z."/>
            <person name="Ying F."/>
            <person name="Zhai J."/>
            <person name="Zhou L."/>
            <person name="Zuber A."/>
            <person name="Denarie J."/>
            <person name="Dixon R.A."/>
            <person name="May G.D."/>
            <person name="Schwartz D.C."/>
            <person name="Rogers J."/>
            <person name="Quetier F."/>
            <person name="Town C.D."/>
            <person name="Roe B.A."/>
        </authorList>
    </citation>
    <scope>NUCLEOTIDE SEQUENCE [LARGE SCALE GENOMIC DNA]</scope>
    <source>
        <strain evidence="13">A17</strain>
        <strain evidence="14 15">cv. Jemalong A17</strain>
    </source>
</reference>
<feature type="compositionally biased region" description="Basic residues" evidence="11">
    <location>
        <begin position="266"/>
        <end position="284"/>
    </location>
</feature>
<feature type="region of interest" description="Disordered" evidence="11">
    <location>
        <begin position="1"/>
        <end position="117"/>
    </location>
</feature>
<evidence type="ECO:0000313" key="13">
    <source>
        <dbReference type="EMBL" id="AES74051.2"/>
    </source>
</evidence>
<feature type="compositionally biased region" description="Basic and acidic residues" evidence="11">
    <location>
        <begin position="26"/>
        <end position="39"/>
    </location>
</feature>
<protein>
    <recommendedName>
        <fullName evidence="9">DNA topoisomerase I</fullName>
        <ecNumber evidence="9">5.6.2.1</ecNumber>
    </recommendedName>
    <alternativeName>
        <fullName evidence="9">DNA topoisomerase 1</fullName>
    </alternativeName>
</protein>
<feature type="coiled-coil region" evidence="10">
    <location>
        <begin position="708"/>
        <end position="742"/>
    </location>
</feature>
<evidence type="ECO:0000256" key="10">
    <source>
        <dbReference type="SAM" id="Coils"/>
    </source>
</evidence>
<accession>G7J5C3</accession>
<dbReference type="PROSITE" id="PS52038">
    <property type="entry name" value="TOPO_IB_2"/>
    <property type="match status" value="1"/>
</dbReference>
<dbReference type="FunFam" id="1.10.10.41:FF:000001">
    <property type="entry name" value="DNA topoisomerase I"/>
    <property type="match status" value="1"/>
</dbReference>
<dbReference type="HOGENOM" id="CLU_009193_1_2_1"/>
<dbReference type="InterPro" id="IPR014711">
    <property type="entry name" value="TopoI_cat_a-hlx-sub_euk"/>
</dbReference>
<dbReference type="InterPro" id="IPR013030">
    <property type="entry name" value="DNA_topo_DNA_db_N_dom2"/>
</dbReference>
<comment type="function">
    <text evidence="9">Releases the supercoiling and torsional tension of DNA introduced during the DNA replication and transcription by transiently cleaving and rejoining one strand of the DNA duplex. Introduces a single-strand break via transesterification at the specific target site 5'-[CT]CCTTp site in duplex DNA. The scissile phosphodiester is attacked by the catalytic tyrosine of the enzyme, resulting in the formation of a DNA-(3'-phosphotyrosyl)-enzyme intermediate and the expulsion of a 5'-OH DNA strand. The free DNA strand then undergoes passage around the unbroken strand thus removing DNA supercoils. Finally, in the religation step, the DNA 5'-OH attacks the covalent intermediate to expel the active-site tyrosine and restore the DNA phosphodiester backbone.</text>
</comment>
<evidence type="ECO:0000256" key="3">
    <source>
        <dbReference type="ARBA" id="ARBA00006645"/>
    </source>
</evidence>
<evidence type="ECO:0000256" key="4">
    <source>
        <dbReference type="ARBA" id="ARBA00023029"/>
    </source>
</evidence>
<dbReference type="InterPro" id="IPR008336">
    <property type="entry name" value="TopoI_DNA-bd_euk"/>
</dbReference>
<comment type="subcellular location">
    <subcellularLocation>
        <location evidence="2">Nucleus</location>
    </subcellularLocation>
</comment>
<dbReference type="GO" id="GO:0007059">
    <property type="term" value="P:chromosome segregation"/>
    <property type="evidence" value="ECO:0000318"/>
    <property type="project" value="GO_Central"/>
</dbReference>
<evidence type="ECO:0000256" key="1">
    <source>
        <dbReference type="ARBA" id="ARBA00000213"/>
    </source>
</evidence>
<dbReference type="InterPro" id="IPR014727">
    <property type="entry name" value="TopoI_cat_a/b-sub_euk"/>
</dbReference>
<feature type="compositionally biased region" description="Acidic residues" evidence="11">
    <location>
        <begin position="224"/>
        <end position="233"/>
    </location>
</feature>
<sequence>MAVEASDGSVTFKSSSASKSNQLYSEMRKSTSHSHDELSYKNTSDVSSSNGQTSSSQNGKVVPSAKASAVESSVGNTKASTSNLKTQRNKDLINVNEENNSTKHLKEDRCEDSEEEDSIPLSAIKMKMNNGNVKKATPDVLKKSYEDSDDDDIPLSARFPKNTNLGKYSCNFDDSNKQEMTSMLSVKRPLDKIDSLHSSGKKSKLSDPASSINAKQTTMKDAKAEEEEEDDDIPISRRRNKLVNKSSSLKKLTNVTKVNKGAAPSFKKKSKLKKSGNKSKHVKSTKLQSSSGDGQKKWTTLVHNGVIFPPPYKPHGVKVLYKAKPVTLTPEQEEVATMFAVVDAKYMQNEIFKDNFWNDWRKLLGENHVIQNLKDCDFTPIYDWCQVEKDKKKQMSSEEKKALKEQKMKQEEKYMWAIVDGVKEKVGNFRVEPPGLFIGRGEHPKIGKVKRRIHPSDVSINIGKYTPIPECPIPGESWKEIKHKDTRIWLAKWRDPINPNKSKHVSLDPSSSLKGQSDKEKYEKARMLKSYIGNIRAAYTEGFTSKDITKQQIAVATYFIDKLALRAGNEKDDEEADTVGCCTLKIENVTAQGHNKLKFDFLGKDSIKYENTVEVELPVYNAILKFQKDKHPGDDLFDKLDTSKLNAHLKELMPNLTAKVFRTFNASFTLDDMLNKETKDGDVAEKKDVYQHANKQVAIICNHQRSVSKNHSAQISKLNEKIVELQASLRELKIDLKRARKENSPLTSSDGKKRNLNPEAIEKKITQTSAKIEKMQRDMHTKEDLKTVALGTSKINYLDPRISVAWCKRHEVPIEKVWTSSLVMITIDFPPIDKNQLTVEILLDFPLSVCSLLKGRKLCCFPPELDQ</sequence>
<dbReference type="EC" id="5.6.2.1" evidence="9"/>
<accession>A0A0C3VRQ3</accession>
<reference evidence="14" key="3">
    <citation type="submission" date="2015-04" db="UniProtKB">
        <authorList>
            <consortium name="EnsemblPlants"/>
        </authorList>
    </citation>
    <scope>IDENTIFICATION</scope>
    <source>
        <strain evidence="14">cv. Jemalong A17</strain>
    </source>
</reference>
<dbReference type="AlphaFoldDB" id="G7J5C3"/>
<dbReference type="InterPro" id="IPR013500">
    <property type="entry name" value="TopoI_cat_euk"/>
</dbReference>
<proteinExistence type="inferred from homology"/>
<dbReference type="Proteomes" id="UP000002051">
    <property type="component" value="Chromosome 3"/>
</dbReference>
<dbReference type="PRINTS" id="PR00416">
    <property type="entry name" value="EUTPISMRASEI"/>
</dbReference>
<comment type="similarity">
    <text evidence="3 8 9">Belongs to the type IB topoisomerase family.</text>
</comment>